<dbReference type="PANTHER" id="PTHR46268:SF25">
    <property type="entry name" value="USPA DOMAIN PROTEIN"/>
    <property type="match status" value="1"/>
</dbReference>
<dbReference type="SUPFAM" id="SSF52402">
    <property type="entry name" value="Adenine nucleotide alpha hydrolases-like"/>
    <property type="match status" value="1"/>
</dbReference>
<name>A0A0F2LP16_9CREN</name>
<feature type="domain" description="UspA" evidence="2">
    <location>
        <begin position="1"/>
        <end position="140"/>
    </location>
</feature>
<sequence>MFERILVAYDGSENAKRALLQGIELAKLFNSRLFVVEAIDLTVFYNAGILPPLSALKDLEKKVKADMAEATELAKSQGVDVITEVIEGDPATSVLDYAEKNNVDLIVVGSRGLSRFKRVFLGSVSTAILKHAKVPVMVVK</sequence>
<reference evidence="3" key="1">
    <citation type="submission" date="2015-03" db="EMBL/GenBank/DDBJ databases">
        <title>Metagenome Sequencing of an Archaeal-Dominated Microbial Community from a Hot Spring at the Los Azufres Geothermal Field, Mexico.</title>
        <authorList>
            <person name="Servin-Garciduenas L.E."/>
            <person name="Martinez-Romero E."/>
        </authorList>
    </citation>
    <scope>NUCLEOTIDE SEQUENCE [LARGE SCALE GENOMIC DNA]</scope>
    <source>
        <strain evidence="3">AZ1-454</strain>
    </source>
</reference>
<reference evidence="4" key="2">
    <citation type="submission" date="2022-05" db="EMBL/GenBank/DDBJ databases">
        <title>Metagenome Sequencing of an Archaeal-Dominated Microbial Community from a Hot Spring at the Los Azufres Geothermal Field, Mexico.</title>
        <authorList>
            <person name="Marin-Paredes R."/>
            <person name="Martinez-Romero E."/>
            <person name="Servin-Garciduenas L.E."/>
        </authorList>
    </citation>
    <scope>NUCLEOTIDE SEQUENCE</scope>
    <source>
        <strain evidence="4">AZ1-454</strain>
    </source>
</reference>
<dbReference type="CDD" id="cd00293">
    <property type="entry name" value="USP-like"/>
    <property type="match status" value="1"/>
</dbReference>
<evidence type="ECO:0000259" key="2">
    <source>
        <dbReference type="Pfam" id="PF00582"/>
    </source>
</evidence>
<protein>
    <submittedName>
        <fullName evidence="3 4">Universal stress protein</fullName>
    </submittedName>
</protein>
<dbReference type="PANTHER" id="PTHR46268">
    <property type="entry name" value="STRESS RESPONSE PROTEIN NHAX"/>
    <property type="match status" value="1"/>
</dbReference>
<evidence type="ECO:0000313" key="4">
    <source>
        <dbReference type="EMBL" id="MCL7343996.1"/>
    </source>
</evidence>
<dbReference type="EMBL" id="JZWS02000003">
    <property type="protein sequence ID" value="MCL7343996.1"/>
    <property type="molecule type" value="Genomic_DNA"/>
</dbReference>
<proteinExistence type="inferred from homology"/>
<dbReference type="Pfam" id="PF00582">
    <property type="entry name" value="Usp"/>
    <property type="match status" value="1"/>
</dbReference>
<comment type="similarity">
    <text evidence="1">Belongs to the universal stress protein A family.</text>
</comment>
<dbReference type="InterPro" id="IPR006016">
    <property type="entry name" value="UspA"/>
</dbReference>
<dbReference type="AlphaFoldDB" id="A0A0F2LP16"/>
<dbReference type="InterPro" id="IPR006015">
    <property type="entry name" value="Universal_stress_UspA"/>
</dbReference>
<accession>A0A0F2LP16</accession>
<organism evidence="3">
    <name type="scientific">Candidatus Aramenus sulfurataquae</name>
    <dbReference type="NCBI Taxonomy" id="1326980"/>
    <lineage>
        <taxon>Archaea</taxon>
        <taxon>Thermoproteota</taxon>
        <taxon>Thermoprotei</taxon>
        <taxon>Sulfolobales</taxon>
        <taxon>Sulfolobaceae</taxon>
        <taxon>Candidatus Aramenus</taxon>
    </lineage>
</organism>
<comment type="caution">
    <text evidence="3">The sequence shown here is derived from an EMBL/GenBank/DDBJ whole genome shotgun (WGS) entry which is preliminary data.</text>
</comment>
<dbReference type="PRINTS" id="PR01438">
    <property type="entry name" value="UNVRSLSTRESS"/>
</dbReference>
<evidence type="ECO:0000256" key="1">
    <source>
        <dbReference type="ARBA" id="ARBA00008791"/>
    </source>
</evidence>
<dbReference type="EMBL" id="JZWS01000169">
    <property type="protein sequence ID" value="KJR78215.1"/>
    <property type="molecule type" value="Genomic_DNA"/>
</dbReference>
<dbReference type="InterPro" id="IPR014729">
    <property type="entry name" value="Rossmann-like_a/b/a_fold"/>
</dbReference>
<evidence type="ECO:0000313" key="3">
    <source>
        <dbReference type="EMBL" id="KJR78215.1"/>
    </source>
</evidence>
<gene>
    <name evidence="4" type="ORF">TQ35_005420</name>
    <name evidence="3" type="ORF">TQ35_08465</name>
</gene>
<dbReference type="Gene3D" id="3.40.50.620">
    <property type="entry name" value="HUPs"/>
    <property type="match status" value="1"/>
</dbReference>